<evidence type="ECO:0000313" key="5">
    <source>
        <dbReference type="EMBL" id="AMB94296.1"/>
    </source>
</evidence>
<dbReference type="Proteomes" id="UP000069912">
    <property type="component" value="Chromosome"/>
</dbReference>
<dbReference type="Pfam" id="PF13349">
    <property type="entry name" value="DUF4097"/>
    <property type="match status" value="1"/>
</dbReference>
<dbReference type="Proteomes" id="UP000234239">
    <property type="component" value="Unassembled WGS sequence"/>
</dbReference>
<dbReference type="InterPro" id="IPR053959">
    <property type="entry name" value="YvlB/LiaX_N"/>
</dbReference>
<dbReference type="Pfam" id="PF22746">
    <property type="entry name" value="SHOCT-like_DUF2089-C"/>
    <property type="match status" value="1"/>
</dbReference>
<gene>
    <name evidence="5" type="ORF">AWM72_05740</name>
    <name evidence="6" type="ORF">CYJ28_04975</name>
</gene>
<dbReference type="InterPro" id="IPR025164">
    <property type="entry name" value="Toastrack_DUF4097"/>
</dbReference>
<accession>A0A109RDM1</accession>
<reference evidence="7" key="2">
    <citation type="submission" date="2016-01" db="EMBL/GenBank/DDBJ databases">
        <title>Six Aerococcus type strain genome sequencing and assembly using PacBio and Illumina Hiseq.</title>
        <authorList>
            <person name="Carkaci D."/>
            <person name="Dargis R."/>
            <person name="Nielsen X.C."/>
            <person name="Skovgaard O."/>
            <person name="Fuursted K."/>
            <person name="Christensen J.J."/>
        </authorList>
    </citation>
    <scope>NUCLEOTIDE SEQUENCE [LARGE SCALE GENOMIC DNA]</scope>
    <source>
        <strain evidence="7">CCUG43001</strain>
    </source>
</reference>
<dbReference type="EMBL" id="CP014160">
    <property type="protein sequence ID" value="AMB94296.1"/>
    <property type="molecule type" value="Genomic_DNA"/>
</dbReference>
<proteinExistence type="predicted"/>
<evidence type="ECO:0000313" key="7">
    <source>
        <dbReference type="Proteomes" id="UP000069912"/>
    </source>
</evidence>
<feature type="region of interest" description="Disordered" evidence="2">
    <location>
        <begin position="126"/>
        <end position="150"/>
    </location>
</feature>
<dbReference type="GeneID" id="92903568"/>
<keyword evidence="7" id="KW-1185">Reference proteome</keyword>
<dbReference type="KEGG" id="asan:AWM72_05740"/>
<evidence type="ECO:0000259" key="3">
    <source>
        <dbReference type="Pfam" id="PF13349"/>
    </source>
</evidence>
<name>A0A109RDM1_9LACT</name>
<evidence type="ECO:0000259" key="4">
    <source>
        <dbReference type="Pfam" id="PF22746"/>
    </source>
</evidence>
<dbReference type="OrthoDB" id="2136303at2"/>
<feature type="domain" description="DUF4097" evidence="3">
    <location>
        <begin position="262"/>
        <end position="449"/>
    </location>
</feature>
<sequence length="454" mass="50739">MSEDKQRILKLVQEGLLSREEALVLLEQRQAKESDNQKQKQSLSFEEAQALAEFYEDQGQDDLAQAILKNYYLDREEKLEAELDAKEAALEELGLAESTDEAEAKLALEEEIKGLKTELTYLRDQANQSNNDSADGPAEEPKAKTSQAEKTGLGQMFKDLKTAVEGTVHFDRGRSGIPRPHLVTRQFEERFTFDEIAKNFDFSISKGDILVEVAEIDRVEVLVTGTILGKYQEESVEEAFRKRTLIENQGGCLRFELNNRLLSTNIHLRLPKVKFGQLNFRSLLGGIQLTGLEAENLDLYTIDGDIRVAECQASSGRVNTKNGLVVLDQVAFDHLDAQTANGDQRFIGAVRELAMDTLNGNLRLTVTSPDLETVNCQTTSGDVKLNVNPATSLNADLRSNNGTIRWRQESFKVETLADSRFNQAKSIYYLGETRPAQINLSSVSGDIWLKAEAK</sequence>
<reference evidence="6 8" key="3">
    <citation type="submission" date="2017-12" db="EMBL/GenBank/DDBJ databases">
        <title>Phylogenetic diversity of female urinary microbiome.</title>
        <authorList>
            <person name="Thomas-White K."/>
            <person name="Wolfe A.J."/>
        </authorList>
    </citation>
    <scope>NUCLEOTIDE SEQUENCE [LARGE SCALE GENOMIC DNA]</scope>
    <source>
        <strain evidence="6 8">UMB0139</strain>
    </source>
</reference>
<evidence type="ECO:0000313" key="6">
    <source>
        <dbReference type="EMBL" id="PKZ22471.1"/>
    </source>
</evidence>
<protein>
    <submittedName>
        <fullName evidence="5">Uncharacterized protein</fullName>
    </submittedName>
</protein>
<reference evidence="5 7" key="1">
    <citation type="journal article" date="2016" name="Genome Announc.">
        <title>Complete Genome Sequences of Aerococcus christensenii CCUG 28831T, Aerococcus sanguinicola CCUG 43001T, Aerococcus urinae CCUG 36881T, Aerococcus urinaeequi CCUG 28094T, Aerococcus urinaehominis CCUG 42038 BT, and Aerococcus viridans CCUG 4311T.</title>
        <authorList>
            <person name="Carkaci D."/>
            <person name="Dargis R."/>
            <person name="Nielsen X.C."/>
            <person name="Skovgaard O."/>
            <person name="Fuursted K."/>
            <person name="Christensen J.J."/>
        </authorList>
    </citation>
    <scope>NUCLEOTIDE SEQUENCE [LARGE SCALE GENOMIC DNA]</scope>
    <source>
        <strain evidence="5 7">CCUG43001</strain>
    </source>
</reference>
<feature type="coiled-coil region" evidence="1">
    <location>
        <begin position="73"/>
        <end position="125"/>
    </location>
</feature>
<evidence type="ECO:0000256" key="2">
    <source>
        <dbReference type="SAM" id="MobiDB-lite"/>
    </source>
</evidence>
<organism evidence="5 7">
    <name type="scientific">Aerococcus sanguinicola</name>
    <dbReference type="NCBI Taxonomy" id="119206"/>
    <lineage>
        <taxon>Bacteria</taxon>
        <taxon>Bacillati</taxon>
        <taxon>Bacillota</taxon>
        <taxon>Bacilli</taxon>
        <taxon>Lactobacillales</taxon>
        <taxon>Aerococcaceae</taxon>
        <taxon>Aerococcus</taxon>
    </lineage>
</organism>
<evidence type="ECO:0000313" key="8">
    <source>
        <dbReference type="Proteomes" id="UP000234239"/>
    </source>
</evidence>
<dbReference type="RefSeq" id="WP_067974656.1">
    <property type="nucleotide sequence ID" value="NZ_CAJHKM010000001.1"/>
</dbReference>
<dbReference type="EMBL" id="PKGY01000002">
    <property type="protein sequence ID" value="PKZ22471.1"/>
    <property type="molecule type" value="Genomic_DNA"/>
</dbReference>
<dbReference type="AlphaFoldDB" id="A0A109RDM1"/>
<evidence type="ECO:0000256" key="1">
    <source>
        <dbReference type="SAM" id="Coils"/>
    </source>
</evidence>
<feature type="domain" description="YvlB/LiaX N-terminal" evidence="4">
    <location>
        <begin position="3"/>
        <end position="33"/>
    </location>
</feature>
<keyword evidence="1" id="KW-0175">Coiled coil</keyword>